<dbReference type="GO" id="GO:0005737">
    <property type="term" value="C:cytoplasm"/>
    <property type="evidence" value="ECO:0007669"/>
    <property type="project" value="UniProtKB-SubCell"/>
</dbReference>
<dbReference type="Proteomes" id="UP000472277">
    <property type="component" value="Chromosome 38"/>
</dbReference>
<dbReference type="PANTHER" id="PTHR45690:SF19">
    <property type="entry name" value="NACHT, LRR AND PYD DOMAINS-CONTAINING PROTEIN 3"/>
    <property type="match status" value="1"/>
</dbReference>
<dbReference type="SMART" id="SM01289">
    <property type="entry name" value="PYRIN"/>
    <property type="match status" value="2"/>
</dbReference>
<evidence type="ECO:0000313" key="5">
    <source>
        <dbReference type="Ensembl" id="ENSSTUP00000075846.1"/>
    </source>
</evidence>
<dbReference type="InterPro" id="IPR050637">
    <property type="entry name" value="NLRP_innate_immun_reg"/>
</dbReference>
<accession>A0A674BXP9</accession>
<dbReference type="Pfam" id="PF02758">
    <property type="entry name" value="PYRIN"/>
    <property type="match status" value="2"/>
</dbReference>
<evidence type="ECO:0000256" key="1">
    <source>
        <dbReference type="ARBA" id="ARBA00004496"/>
    </source>
</evidence>
<protein>
    <recommendedName>
        <fullName evidence="4">Pyrin domain-containing protein</fullName>
    </recommendedName>
</protein>
<proteinExistence type="predicted"/>
<dbReference type="OMA" id="WYLQHED"/>
<feature type="domain" description="Pyrin" evidence="4">
    <location>
        <begin position="158"/>
        <end position="240"/>
    </location>
</feature>
<dbReference type="PANTHER" id="PTHR45690">
    <property type="entry name" value="NACHT, LRR AND PYD DOMAINS-CONTAINING PROTEIN 12"/>
    <property type="match status" value="1"/>
</dbReference>
<dbReference type="Gene3D" id="1.10.533.10">
    <property type="entry name" value="Death Domain, Fas"/>
    <property type="match status" value="2"/>
</dbReference>
<dbReference type="InterPro" id="IPR011029">
    <property type="entry name" value="DEATH-like_dom_sf"/>
</dbReference>
<evidence type="ECO:0000259" key="4">
    <source>
        <dbReference type="PROSITE" id="PS50824"/>
    </source>
</evidence>
<dbReference type="CDD" id="cd08321">
    <property type="entry name" value="Pyrin_ASC-like"/>
    <property type="match status" value="1"/>
</dbReference>
<dbReference type="AlphaFoldDB" id="A0A674BXP9"/>
<feature type="domain" description="Pyrin" evidence="4">
    <location>
        <begin position="8"/>
        <end position="90"/>
    </location>
</feature>
<evidence type="ECO:0000256" key="2">
    <source>
        <dbReference type="ARBA" id="ARBA00022490"/>
    </source>
</evidence>
<organism evidence="5 6">
    <name type="scientific">Salmo trutta</name>
    <name type="common">Brown trout</name>
    <dbReference type="NCBI Taxonomy" id="8032"/>
    <lineage>
        <taxon>Eukaryota</taxon>
        <taxon>Metazoa</taxon>
        <taxon>Chordata</taxon>
        <taxon>Craniata</taxon>
        <taxon>Vertebrata</taxon>
        <taxon>Euteleostomi</taxon>
        <taxon>Actinopterygii</taxon>
        <taxon>Neopterygii</taxon>
        <taxon>Teleostei</taxon>
        <taxon>Protacanthopterygii</taxon>
        <taxon>Salmoniformes</taxon>
        <taxon>Salmonidae</taxon>
        <taxon>Salmoninae</taxon>
        <taxon>Salmo</taxon>
    </lineage>
</organism>
<reference evidence="5" key="1">
    <citation type="submission" date="2025-08" db="UniProtKB">
        <authorList>
            <consortium name="Ensembl"/>
        </authorList>
    </citation>
    <scope>IDENTIFICATION</scope>
</reference>
<dbReference type="Ensembl" id="ENSSTUT00000080621.1">
    <property type="protein sequence ID" value="ENSSTUP00000075846.1"/>
    <property type="gene ID" value="ENSSTUG00000033310.1"/>
</dbReference>
<dbReference type="InParanoid" id="A0A674BXP9"/>
<comment type="subcellular location">
    <subcellularLocation>
        <location evidence="1">Cytoplasm</location>
    </subcellularLocation>
</comment>
<sequence length="262" mass="30319">MLDVPALLLTTLMELNPDELNTFQSYLPSGQLLGIPPIPWIELVYTGTQVTVDQKVKRYGPEGAVEITLRTLRWMDLDDLAEQLERFHSREPFYWSLNISSLSFILGTVTQTGRHAEYTANSKLPQDLKNLWRCVTKLHILEWPFIVRKKILDVPTLLLTTLQELTEDQLKTFQSKLNGGRMLVFPPIPKSQLRNTDIQFTVDQMVERYGPEGAVEITLMILRWMNRPDVAEKLERDYRHIIGNTIKKMCQTYIYHSSNTVG</sequence>
<dbReference type="SUPFAM" id="SSF47986">
    <property type="entry name" value="DEATH domain"/>
    <property type="match status" value="2"/>
</dbReference>
<reference evidence="5" key="2">
    <citation type="submission" date="2025-09" db="UniProtKB">
        <authorList>
            <consortium name="Ensembl"/>
        </authorList>
    </citation>
    <scope>IDENTIFICATION</scope>
</reference>
<keyword evidence="6" id="KW-1185">Reference proteome</keyword>
<evidence type="ECO:0000256" key="3">
    <source>
        <dbReference type="ARBA" id="ARBA00022737"/>
    </source>
</evidence>
<dbReference type="PROSITE" id="PS50824">
    <property type="entry name" value="DAPIN"/>
    <property type="match status" value="2"/>
</dbReference>
<keyword evidence="3" id="KW-0677">Repeat</keyword>
<name>A0A674BXP9_SALTR</name>
<keyword evidence="2" id="KW-0963">Cytoplasm</keyword>
<evidence type="ECO:0000313" key="6">
    <source>
        <dbReference type="Proteomes" id="UP000472277"/>
    </source>
</evidence>
<dbReference type="GeneTree" id="ENSGT00980000199741"/>
<dbReference type="InterPro" id="IPR004020">
    <property type="entry name" value="DAPIN"/>
</dbReference>